<comment type="similarity">
    <text evidence="1 5">Belongs to the proteasome subunit S2 family.</text>
</comment>
<comment type="function">
    <text evidence="4 5">Acts as a regulatory subunit of the 26 proteasome which is involved in the ATP-dependent degradation of ubiquitinated proteins.</text>
</comment>
<name>A0A9P7G923_9AGAR</name>
<dbReference type="GO" id="GO:0008540">
    <property type="term" value="C:proteasome regulatory particle, base subcomplex"/>
    <property type="evidence" value="ECO:0007669"/>
    <property type="project" value="UniProtKB-UniRule"/>
</dbReference>
<dbReference type="InterPro" id="IPR002015">
    <property type="entry name" value="Proteasome/cyclosome_rpt"/>
</dbReference>
<dbReference type="InterPro" id="IPR016643">
    <property type="entry name" value="26S_Psome_Rpn1"/>
</dbReference>
<evidence type="ECO:0000259" key="7">
    <source>
        <dbReference type="Pfam" id="PF17781"/>
    </source>
</evidence>
<dbReference type="InterPro" id="IPR011989">
    <property type="entry name" value="ARM-like"/>
</dbReference>
<evidence type="ECO:0000256" key="2">
    <source>
        <dbReference type="ARBA" id="ARBA00022737"/>
    </source>
</evidence>
<reference evidence="9" key="1">
    <citation type="submission" date="2020-07" db="EMBL/GenBank/DDBJ databases">
        <authorList>
            <person name="Nieuwenhuis M."/>
            <person name="Van De Peppel L.J.J."/>
        </authorList>
    </citation>
    <scope>NUCLEOTIDE SEQUENCE</scope>
    <source>
        <strain evidence="9">AP01</strain>
        <tissue evidence="9">Mycelium</tissue>
    </source>
</reference>
<reference evidence="9" key="2">
    <citation type="submission" date="2021-10" db="EMBL/GenBank/DDBJ databases">
        <title>Phylogenomics reveals ancestral predisposition of the termite-cultivated fungus Termitomyces towards a domesticated lifestyle.</title>
        <authorList>
            <person name="Auxier B."/>
            <person name="Grum-Grzhimaylo A."/>
            <person name="Cardenas M.E."/>
            <person name="Lodge J.D."/>
            <person name="Laessoe T."/>
            <person name="Pedersen O."/>
            <person name="Smith M.E."/>
            <person name="Kuyper T.W."/>
            <person name="Franco-Molano E.A."/>
            <person name="Baroni T.J."/>
            <person name="Aanen D.K."/>
        </authorList>
    </citation>
    <scope>NUCLEOTIDE SEQUENCE</scope>
    <source>
        <strain evidence="9">AP01</strain>
        <tissue evidence="9">Mycelium</tissue>
    </source>
</reference>
<dbReference type="Pfam" id="PF18051">
    <property type="entry name" value="RPN1_C"/>
    <property type="match status" value="1"/>
</dbReference>
<evidence type="ECO:0000256" key="4">
    <source>
        <dbReference type="ARBA" id="ARBA00057191"/>
    </source>
</evidence>
<dbReference type="AlphaFoldDB" id="A0A9P7G923"/>
<accession>A0A9P7G923</accession>
<feature type="domain" description="RPN1 N-terminal" evidence="7">
    <location>
        <begin position="64"/>
        <end position="406"/>
    </location>
</feature>
<evidence type="ECO:0000313" key="9">
    <source>
        <dbReference type="EMBL" id="KAG5645501.1"/>
    </source>
</evidence>
<dbReference type="OrthoDB" id="10252509at2759"/>
<sequence>MTNPTEFAVSVRSEDPKKKEKPENGEKDKEEGSSKLLKDIKAKDGKEDEGEELSEEDLQLRNELEMLVERLKEPNTELYRPALETLRTLIRTSTSSMTSVPKPLKFLRPHYPDLQILYETWPISEEKSLFADILSVLAMTYSDTQPRGTLRYRLLSASLRPADSPLADPGTWGHEYVRHLAAELGDEYTIREEEDVKPETLASVKDGGEVKTAAKLPGTIEDLRALAKQCAVFLLGHNAEPEAVDLLEELELVEGIAQLVDENTYGRVCQYMIRCVNLLPPPDDISFLRTAHTIYAQHQKFPEALALAIRLGSPELVREDFNAPGNPLMKRQLAFLLARAQIPLEWLHPPSDDSADGDVDLQEELPEELLECLSNSRLSTHFREFGKELGVADAKSLEDVYKSHLENTRPGATANVDSARGNLAGTFVNAFVNAGFGNDKLMVEADEGNSWIYKNKDHGMMSAAASLGLSLLWDTDVGLSHVDKYTYSAEEHIKAGALFATGILNSGVRTEADAALALLGEFTENKSVPLKTSAIMGLGLAYAGSHREDLLPFLLPHVADDTLSMEISSLAALALGFIFVGSENGEVTGTILQTLMDKFDREDKSLDEKWARFMVLGLGLLYLGLQDASDATIETLKAIDHPISKTAQIVVEACAFAGTGNVLKVQAMLHHCDEHVDPSADKEKEKEKKDDKENKEEGKEEAKENKKDDTFQAFSVLAVALIAMGEDIGAEMSLRQFNHLMHYGGPNIRKSVPLAIGLVSTSNPQLPILDTLSKYSHDNDLAVALNAIFAMGLVGAGTNNARLAQMLRQLAGYYYKEPDCLFMVRIAQGLVHMGKGTIGLNPFFADRSIMSRPAVAGLLATITAFTDAKSFVLDKYHWMLYFLVTAMYPRFLITLDEDLNNIPVTVRVGQAVDVVGQAGKPRTISGFQTHQTPVRLGTTERSELATEEYIPFAHVLEGFVILQKNPGWEKEDKMEV</sequence>
<dbReference type="InterPro" id="IPR016024">
    <property type="entry name" value="ARM-type_fold"/>
</dbReference>
<proteinExistence type="inferred from homology"/>
<dbReference type="Pfam" id="PF01851">
    <property type="entry name" value="PC_rep"/>
    <property type="match status" value="2"/>
</dbReference>
<dbReference type="GO" id="GO:0030234">
    <property type="term" value="F:enzyme regulator activity"/>
    <property type="evidence" value="ECO:0007669"/>
    <property type="project" value="UniProtKB-UniRule"/>
</dbReference>
<evidence type="ECO:0000256" key="1">
    <source>
        <dbReference type="ARBA" id="ARBA00005460"/>
    </source>
</evidence>
<evidence type="ECO:0000256" key="5">
    <source>
        <dbReference type="PIRNR" id="PIRNR015965"/>
    </source>
</evidence>
<evidence type="ECO:0000259" key="8">
    <source>
        <dbReference type="Pfam" id="PF18051"/>
    </source>
</evidence>
<dbReference type="FunFam" id="1.25.10.10:FF:000026">
    <property type="entry name" value="26S proteasome non-ATPase regulatory subunit 2"/>
    <property type="match status" value="1"/>
</dbReference>
<keyword evidence="3 5" id="KW-0647">Proteasome</keyword>
<dbReference type="Gene3D" id="1.25.10.10">
    <property type="entry name" value="Leucine-rich Repeat Variant"/>
    <property type="match status" value="1"/>
</dbReference>
<protein>
    <recommendedName>
        <fullName evidence="5">26S proteasome regulatory subunit RPN1</fullName>
    </recommendedName>
</protein>
<comment type="caution">
    <text evidence="9">The sequence shown here is derived from an EMBL/GenBank/DDBJ whole genome shotgun (WGS) entry which is preliminary data.</text>
</comment>
<dbReference type="PANTHER" id="PTHR10943:SF1">
    <property type="entry name" value="26S PROTEASOME NON-ATPASE REGULATORY SUBUNIT 2"/>
    <property type="match status" value="1"/>
</dbReference>
<gene>
    <name evidence="9" type="ORF">DXG03_005911</name>
</gene>
<dbReference type="InterPro" id="IPR041433">
    <property type="entry name" value="RPN1_C"/>
</dbReference>
<evidence type="ECO:0000256" key="6">
    <source>
        <dbReference type="SAM" id="MobiDB-lite"/>
    </source>
</evidence>
<dbReference type="InterPro" id="IPR040892">
    <property type="entry name" value="RPN1_N"/>
</dbReference>
<organism evidence="9 10">
    <name type="scientific">Asterophora parasitica</name>
    <dbReference type="NCBI Taxonomy" id="117018"/>
    <lineage>
        <taxon>Eukaryota</taxon>
        <taxon>Fungi</taxon>
        <taxon>Dikarya</taxon>
        <taxon>Basidiomycota</taxon>
        <taxon>Agaricomycotina</taxon>
        <taxon>Agaricomycetes</taxon>
        <taxon>Agaricomycetidae</taxon>
        <taxon>Agaricales</taxon>
        <taxon>Tricholomatineae</taxon>
        <taxon>Lyophyllaceae</taxon>
        <taxon>Asterophora</taxon>
    </lineage>
</organism>
<evidence type="ECO:0000313" key="10">
    <source>
        <dbReference type="Proteomes" id="UP000775547"/>
    </source>
</evidence>
<dbReference type="EMBL" id="JABCKV010000038">
    <property type="protein sequence ID" value="KAG5645501.1"/>
    <property type="molecule type" value="Genomic_DNA"/>
</dbReference>
<feature type="domain" description="26S proteasome non-ATPase regulatory subunit RPN1 C-terminal" evidence="8">
    <location>
        <begin position="915"/>
        <end position="968"/>
    </location>
</feature>
<dbReference type="PIRSF" id="PIRSF015965">
    <property type="entry name" value="26S_Psome_Rpn1"/>
    <property type="match status" value="1"/>
</dbReference>
<dbReference type="GO" id="GO:0034515">
    <property type="term" value="C:proteasome storage granule"/>
    <property type="evidence" value="ECO:0007669"/>
    <property type="project" value="TreeGrafter"/>
</dbReference>
<evidence type="ECO:0000256" key="3">
    <source>
        <dbReference type="ARBA" id="ARBA00022942"/>
    </source>
</evidence>
<keyword evidence="2" id="KW-0677">Repeat</keyword>
<feature type="compositionally biased region" description="Acidic residues" evidence="6">
    <location>
        <begin position="47"/>
        <end position="56"/>
    </location>
</feature>
<feature type="region of interest" description="Disordered" evidence="6">
    <location>
        <begin position="674"/>
        <end position="706"/>
    </location>
</feature>
<keyword evidence="10" id="KW-1185">Reference proteome</keyword>
<feature type="region of interest" description="Disordered" evidence="6">
    <location>
        <begin position="1"/>
        <end position="56"/>
    </location>
</feature>
<dbReference type="Proteomes" id="UP000775547">
    <property type="component" value="Unassembled WGS sequence"/>
</dbReference>
<dbReference type="GO" id="GO:0043161">
    <property type="term" value="P:proteasome-mediated ubiquitin-dependent protein catabolic process"/>
    <property type="evidence" value="ECO:0007669"/>
    <property type="project" value="TreeGrafter"/>
</dbReference>
<dbReference type="GO" id="GO:0005634">
    <property type="term" value="C:nucleus"/>
    <property type="evidence" value="ECO:0007669"/>
    <property type="project" value="TreeGrafter"/>
</dbReference>
<dbReference type="SUPFAM" id="SSF48371">
    <property type="entry name" value="ARM repeat"/>
    <property type="match status" value="1"/>
</dbReference>
<dbReference type="GO" id="GO:0042176">
    <property type="term" value="P:regulation of protein catabolic process"/>
    <property type="evidence" value="ECO:0007669"/>
    <property type="project" value="InterPro"/>
</dbReference>
<feature type="compositionally biased region" description="Basic and acidic residues" evidence="6">
    <location>
        <begin position="12"/>
        <end position="46"/>
    </location>
</feature>
<dbReference type="Pfam" id="PF17781">
    <property type="entry name" value="RPN1_RPN2_N"/>
    <property type="match status" value="1"/>
</dbReference>
<dbReference type="PANTHER" id="PTHR10943">
    <property type="entry name" value="26S PROTEASOME NON-ATPASE REGULATORY SUBUNIT"/>
    <property type="match status" value="1"/>
</dbReference>